<evidence type="ECO:0000313" key="3">
    <source>
        <dbReference type="Proteomes" id="UP000325286"/>
    </source>
</evidence>
<gene>
    <name evidence="2" type="ORF">UC8_05410</name>
</gene>
<keyword evidence="1" id="KW-0472">Membrane</keyword>
<evidence type="ECO:0000313" key="2">
    <source>
        <dbReference type="EMBL" id="QEG38584.1"/>
    </source>
</evidence>
<dbReference type="EMBL" id="CP042914">
    <property type="protein sequence ID" value="QEG38584.1"/>
    <property type="molecule type" value="Genomic_DNA"/>
</dbReference>
<dbReference type="KEGG" id="rul:UC8_05410"/>
<reference evidence="2 3" key="1">
    <citation type="submission" date="2019-08" db="EMBL/GenBank/DDBJ databases">
        <title>Deep-cultivation of Planctomycetes and their phenomic and genomic characterization uncovers novel biology.</title>
        <authorList>
            <person name="Wiegand S."/>
            <person name="Jogler M."/>
            <person name="Boedeker C."/>
            <person name="Pinto D."/>
            <person name="Vollmers J."/>
            <person name="Rivas-Marin E."/>
            <person name="Kohn T."/>
            <person name="Peeters S.H."/>
            <person name="Heuer A."/>
            <person name="Rast P."/>
            <person name="Oberbeckmann S."/>
            <person name="Bunk B."/>
            <person name="Jeske O."/>
            <person name="Meyerdierks A."/>
            <person name="Storesund J.E."/>
            <person name="Kallscheuer N."/>
            <person name="Luecker S."/>
            <person name="Lage O.M."/>
            <person name="Pohl T."/>
            <person name="Merkel B.J."/>
            <person name="Hornburger P."/>
            <person name="Mueller R.-W."/>
            <person name="Bruemmer F."/>
            <person name="Labrenz M."/>
            <person name="Spormann A.M."/>
            <person name="Op den Camp H."/>
            <person name="Overmann J."/>
            <person name="Amann R."/>
            <person name="Jetten M.S.M."/>
            <person name="Mascher T."/>
            <person name="Medema M.H."/>
            <person name="Devos D.P."/>
            <person name="Kaster A.-K."/>
            <person name="Ovreas L."/>
            <person name="Rohde M."/>
            <person name="Galperin M.Y."/>
            <person name="Jogler C."/>
        </authorList>
    </citation>
    <scope>NUCLEOTIDE SEQUENCE [LARGE SCALE GENOMIC DNA]</scope>
    <source>
        <strain evidence="2 3">UC8</strain>
    </source>
</reference>
<dbReference type="AlphaFoldDB" id="A0A5B9QI87"/>
<keyword evidence="1" id="KW-1133">Transmembrane helix</keyword>
<dbReference type="OrthoDB" id="265353at2"/>
<keyword evidence="3" id="KW-1185">Reference proteome</keyword>
<sequence>MASKPQKNWRSECAALADSLREPFRMRLLVAGGFAALMFFVIGEPSHGKLQRGHRELRQWKQQIATAEQVALLDSRVAELTPRLITGSGTDPVLNHMLTVIRNSAADLVRLDAEAAARLGPYEAVRLQIELTGSFAALDQVLQKINNDSLLLRMDSFVMTADQRDPSQTSLQLTVLMLKERT</sequence>
<name>A0A5B9QI87_9BACT</name>
<evidence type="ECO:0008006" key="4">
    <source>
        <dbReference type="Google" id="ProtNLM"/>
    </source>
</evidence>
<evidence type="ECO:0000256" key="1">
    <source>
        <dbReference type="SAM" id="Phobius"/>
    </source>
</evidence>
<keyword evidence="1" id="KW-0812">Transmembrane</keyword>
<dbReference type="Proteomes" id="UP000325286">
    <property type="component" value="Chromosome"/>
</dbReference>
<protein>
    <recommendedName>
        <fullName evidence="4">General secretion pathway, M protein</fullName>
    </recommendedName>
</protein>
<organism evidence="2 3">
    <name type="scientific">Roseimaritima ulvae</name>
    <dbReference type="NCBI Taxonomy" id="980254"/>
    <lineage>
        <taxon>Bacteria</taxon>
        <taxon>Pseudomonadati</taxon>
        <taxon>Planctomycetota</taxon>
        <taxon>Planctomycetia</taxon>
        <taxon>Pirellulales</taxon>
        <taxon>Pirellulaceae</taxon>
        <taxon>Roseimaritima</taxon>
    </lineage>
</organism>
<feature type="transmembrane region" description="Helical" evidence="1">
    <location>
        <begin position="24"/>
        <end position="42"/>
    </location>
</feature>
<dbReference type="RefSeq" id="WP_068141319.1">
    <property type="nucleotide sequence ID" value="NZ_CP042914.1"/>
</dbReference>
<proteinExistence type="predicted"/>
<accession>A0A5B9QI87</accession>